<sequence>MKKCELCDFPAKMFCESDQASLCWDCDERVHGANFLVAKHTRTLLCHVCQSPTPWIGSGPKLGPTISVCNVCVGSKSSCSSREQRSNGEEEEEEEEEDDDDVDVDVDVDVDDDDDGGGDHEEEEEDDDDDEENQVVPWTSTTPPPPPPPPVSSSSPATTTSTEEGTSASNITFSNTKFGFQDHRHHHQGNYCSSDSQQQHKNKYR</sequence>
<dbReference type="SMART" id="SM00336">
    <property type="entry name" value="BBOX"/>
    <property type="match status" value="1"/>
</dbReference>
<evidence type="ECO:0000259" key="6">
    <source>
        <dbReference type="PROSITE" id="PS50119"/>
    </source>
</evidence>
<accession>A0AAD5JF82</accession>
<keyword evidence="8" id="KW-1185">Reference proteome</keyword>
<organism evidence="7 8">
    <name type="scientific">Acer negundo</name>
    <name type="common">Box elder</name>
    <dbReference type="NCBI Taxonomy" id="4023"/>
    <lineage>
        <taxon>Eukaryota</taxon>
        <taxon>Viridiplantae</taxon>
        <taxon>Streptophyta</taxon>
        <taxon>Embryophyta</taxon>
        <taxon>Tracheophyta</taxon>
        <taxon>Spermatophyta</taxon>
        <taxon>Magnoliopsida</taxon>
        <taxon>eudicotyledons</taxon>
        <taxon>Gunneridae</taxon>
        <taxon>Pentapetalae</taxon>
        <taxon>rosids</taxon>
        <taxon>malvids</taxon>
        <taxon>Sapindales</taxon>
        <taxon>Sapindaceae</taxon>
        <taxon>Hippocastanoideae</taxon>
        <taxon>Acereae</taxon>
        <taxon>Acer</taxon>
    </lineage>
</organism>
<reference evidence="7 8" key="1">
    <citation type="journal article" date="2022" name="Plant J.">
        <title>Strategies of tolerance reflected in two North American maple genomes.</title>
        <authorList>
            <person name="McEvoy S.L."/>
            <person name="Sezen U.U."/>
            <person name="Trouern-Trend A."/>
            <person name="McMahon S.M."/>
            <person name="Schaberg P.G."/>
            <person name="Yang J."/>
            <person name="Wegrzyn J.L."/>
            <person name="Swenson N.G."/>
        </authorList>
    </citation>
    <scope>NUCLEOTIDE SEQUENCE [LARGE SCALE GENOMIC DNA]</scope>
    <source>
        <strain evidence="7">91603</strain>
    </source>
</reference>
<keyword evidence="2 4" id="KW-0863">Zinc-finger</keyword>
<proteinExistence type="predicted"/>
<dbReference type="Pfam" id="PF00643">
    <property type="entry name" value="zf-B_box"/>
    <property type="match status" value="1"/>
</dbReference>
<dbReference type="GO" id="GO:0008270">
    <property type="term" value="F:zinc ion binding"/>
    <property type="evidence" value="ECO:0007669"/>
    <property type="project" value="UniProtKB-KW"/>
</dbReference>
<feature type="compositionally biased region" description="Pro residues" evidence="5">
    <location>
        <begin position="142"/>
        <end position="151"/>
    </location>
</feature>
<dbReference type="PROSITE" id="PS50119">
    <property type="entry name" value="ZF_BBOX"/>
    <property type="match status" value="1"/>
</dbReference>
<gene>
    <name evidence="7" type="ORF">LWI28_011946</name>
</gene>
<evidence type="ECO:0000313" key="8">
    <source>
        <dbReference type="Proteomes" id="UP001064489"/>
    </source>
</evidence>
<dbReference type="PANTHER" id="PTHR31717:SF60">
    <property type="entry name" value="B-BOX TYPE ZINC FINGER FAMILY PROTEIN"/>
    <property type="match status" value="1"/>
</dbReference>
<keyword evidence="1" id="KW-0479">Metal-binding</keyword>
<dbReference type="Proteomes" id="UP001064489">
    <property type="component" value="Chromosome 13"/>
</dbReference>
<dbReference type="AlphaFoldDB" id="A0AAD5JF82"/>
<dbReference type="PANTHER" id="PTHR31717">
    <property type="entry name" value="ZINC FINGER PROTEIN CONSTANS-LIKE 10"/>
    <property type="match status" value="1"/>
</dbReference>
<evidence type="ECO:0000256" key="1">
    <source>
        <dbReference type="ARBA" id="ARBA00022723"/>
    </source>
</evidence>
<comment type="caution">
    <text evidence="7">The sequence shown here is derived from an EMBL/GenBank/DDBJ whole genome shotgun (WGS) entry which is preliminary data.</text>
</comment>
<dbReference type="EMBL" id="JAJSOW010000002">
    <property type="protein sequence ID" value="KAI9198211.1"/>
    <property type="molecule type" value="Genomic_DNA"/>
</dbReference>
<evidence type="ECO:0000256" key="5">
    <source>
        <dbReference type="SAM" id="MobiDB-lite"/>
    </source>
</evidence>
<evidence type="ECO:0000256" key="2">
    <source>
        <dbReference type="ARBA" id="ARBA00022771"/>
    </source>
</evidence>
<evidence type="ECO:0000313" key="7">
    <source>
        <dbReference type="EMBL" id="KAI9198211.1"/>
    </source>
</evidence>
<evidence type="ECO:0000256" key="4">
    <source>
        <dbReference type="PROSITE-ProRule" id="PRU00024"/>
    </source>
</evidence>
<name>A0AAD5JF82_ACENE</name>
<dbReference type="CDD" id="cd19821">
    <property type="entry name" value="Bbox1_BBX-like"/>
    <property type="match status" value="1"/>
</dbReference>
<protein>
    <recommendedName>
        <fullName evidence="6">B box-type domain-containing protein</fullName>
    </recommendedName>
</protein>
<feature type="region of interest" description="Disordered" evidence="5">
    <location>
        <begin position="77"/>
        <end position="205"/>
    </location>
</feature>
<keyword evidence="3" id="KW-0862">Zinc</keyword>
<feature type="compositionally biased region" description="Acidic residues" evidence="5">
    <location>
        <begin position="89"/>
        <end position="133"/>
    </location>
</feature>
<dbReference type="InterPro" id="IPR000315">
    <property type="entry name" value="Znf_B-box"/>
</dbReference>
<evidence type="ECO:0000256" key="3">
    <source>
        <dbReference type="ARBA" id="ARBA00022833"/>
    </source>
</evidence>
<feature type="compositionally biased region" description="Low complexity" evidence="5">
    <location>
        <begin position="152"/>
        <end position="169"/>
    </location>
</feature>
<dbReference type="InterPro" id="IPR049808">
    <property type="entry name" value="CONSTANS-like_Bbox1"/>
</dbReference>
<feature type="domain" description="B box-type" evidence="6">
    <location>
        <begin position="1"/>
        <end position="45"/>
    </location>
</feature>
<feature type="compositionally biased region" description="Polar residues" evidence="5">
    <location>
        <begin position="190"/>
        <end position="199"/>
    </location>
</feature>